<protein>
    <submittedName>
        <fullName evidence="1">Uncharacterized protein</fullName>
    </submittedName>
</protein>
<organism evidence="1 4">
    <name type="scientific">Streptomyces radicis</name>
    <dbReference type="NCBI Taxonomy" id="1750517"/>
    <lineage>
        <taxon>Bacteria</taxon>
        <taxon>Bacillati</taxon>
        <taxon>Actinomycetota</taxon>
        <taxon>Actinomycetes</taxon>
        <taxon>Kitasatosporales</taxon>
        <taxon>Streptomycetaceae</taxon>
        <taxon>Streptomyces</taxon>
    </lineage>
</organism>
<evidence type="ECO:0000313" key="3">
    <source>
        <dbReference type="Proteomes" id="UP000268652"/>
    </source>
</evidence>
<gene>
    <name evidence="2" type="ORF">D7318_08065</name>
    <name evidence="1" type="ORF">D7319_07210</name>
</gene>
<sequence length="612" mass="65766">MAAHPVVNLTGPLGSGKSWLAGRIGAATVLDLAPPDLAPLASPDLAPSGAGDAVRAALADDTRDPLVLDGVDAPAAVAAVAPVRTGARVRRPVLLVSRRPLLRHPEWTLSAIPTLTVRPWPDGHIDALAAAAQLTDPGARRLVVRLAAGNPLLAAAACRALHAGAAPDAPGAVADRMAGEIVGRLARELPDRRLRRDLPLLATVGAGDETLLRARGERFDALSALSVVTRTPLGLAVTEPFRHIVELAHQWRRPTTHRATRTRAFGYRKKLISATTDVAQRAALMEESLFLTGVTGLRETLFPAARPSATVDAASPADADDIGRMMRRWAQHGGLDPRRTDALADRWVRADIGGFRLVRDTNGQLAGFAGLFDVNARTVTDIEPLFQQHADRLLAPSAEPGGPGGLFLGVAFCPDAALHARLLRYILRQTMSRPTRLLVSTPTPQYQSLLDELRFEDHGATVDDVYRCGRRPMVFSQDFRGEALPAWLERLGSADAAGTGAESRTIGAEVAHALAHLGDHRELAKSPLLSAPRTPTTAALSRWLRDAVQELCDSADPGEAEAGWILRRYHLGPPRTHQQLATQLHLSRATYFRRLQHGLNVLAARLFAEGER</sequence>
<dbReference type="Proteomes" id="UP000268652">
    <property type="component" value="Unassembled WGS sequence"/>
</dbReference>
<dbReference type="EMBL" id="RBDX01000004">
    <property type="protein sequence ID" value="RKN11093.1"/>
    <property type="molecule type" value="Genomic_DNA"/>
</dbReference>
<evidence type="ECO:0000313" key="2">
    <source>
        <dbReference type="EMBL" id="RKN25413.1"/>
    </source>
</evidence>
<evidence type="ECO:0000313" key="4">
    <source>
        <dbReference type="Proteomes" id="UP000275024"/>
    </source>
</evidence>
<dbReference type="EMBL" id="RBDY01000004">
    <property type="protein sequence ID" value="RKN25413.1"/>
    <property type="molecule type" value="Genomic_DNA"/>
</dbReference>
<evidence type="ECO:0000313" key="1">
    <source>
        <dbReference type="EMBL" id="RKN11093.1"/>
    </source>
</evidence>
<proteinExistence type="predicted"/>
<dbReference type="SUPFAM" id="SSF55729">
    <property type="entry name" value="Acyl-CoA N-acyltransferases (Nat)"/>
    <property type="match status" value="1"/>
</dbReference>
<keyword evidence="3" id="KW-1185">Reference proteome</keyword>
<dbReference type="InterPro" id="IPR016181">
    <property type="entry name" value="Acyl_CoA_acyltransferase"/>
</dbReference>
<dbReference type="AlphaFoldDB" id="A0A3A9WFM1"/>
<accession>A0A3A9WFM1</accession>
<name>A0A3A9WFM1_9ACTN</name>
<dbReference type="OrthoDB" id="3918146at2"/>
<reference evidence="3 4" key="1">
    <citation type="submission" date="2018-09" db="EMBL/GenBank/DDBJ databases">
        <title>Streptomyces sp. nov. DS1-2, an endophytic actinomycete isolated from roots of Dendrobium scabrilingue.</title>
        <authorList>
            <person name="Kuncharoen N."/>
            <person name="Kudo T."/>
            <person name="Ohkuma M."/>
            <person name="Yuki M."/>
            <person name="Tanasupawat S."/>
        </authorList>
    </citation>
    <scope>NUCLEOTIDE SEQUENCE [LARGE SCALE GENOMIC DNA]</scope>
    <source>
        <strain evidence="1 4">AZ1-7</strain>
        <strain evidence="2 3">DS1-2</strain>
    </source>
</reference>
<dbReference type="Proteomes" id="UP000275024">
    <property type="component" value="Unassembled WGS sequence"/>
</dbReference>
<comment type="caution">
    <text evidence="1">The sequence shown here is derived from an EMBL/GenBank/DDBJ whole genome shotgun (WGS) entry which is preliminary data.</text>
</comment>